<evidence type="ECO:0000313" key="2">
    <source>
        <dbReference type="Proteomes" id="UP000053766"/>
    </source>
</evidence>
<dbReference type="AlphaFoldDB" id="A0A0D8YE33"/>
<dbReference type="EMBL" id="KN716158">
    <property type="protein sequence ID" value="KJH52876.1"/>
    <property type="molecule type" value="Genomic_DNA"/>
</dbReference>
<keyword evidence="2" id="KW-1185">Reference proteome</keyword>
<organism evidence="1 2">
    <name type="scientific">Dictyocaulus viviparus</name>
    <name type="common">Bovine lungworm</name>
    <dbReference type="NCBI Taxonomy" id="29172"/>
    <lineage>
        <taxon>Eukaryota</taxon>
        <taxon>Metazoa</taxon>
        <taxon>Ecdysozoa</taxon>
        <taxon>Nematoda</taxon>
        <taxon>Chromadorea</taxon>
        <taxon>Rhabditida</taxon>
        <taxon>Rhabditina</taxon>
        <taxon>Rhabditomorpha</taxon>
        <taxon>Strongyloidea</taxon>
        <taxon>Metastrongylidae</taxon>
        <taxon>Dictyocaulus</taxon>
    </lineage>
</organism>
<reference evidence="1 2" key="1">
    <citation type="submission" date="2013-11" db="EMBL/GenBank/DDBJ databases">
        <title>Draft genome of the bovine lungworm Dictyocaulus viviparus.</title>
        <authorList>
            <person name="Mitreva M."/>
        </authorList>
    </citation>
    <scope>NUCLEOTIDE SEQUENCE [LARGE SCALE GENOMIC DNA]</scope>
    <source>
        <strain evidence="1 2">HannoverDv2000</strain>
    </source>
</reference>
<evidence type="ECO:0000313" key="1">
    <source>
        <dbReference type="EMBL" id="KJH52876.1"/>
    </source>
</evidence>
<accession>A0A0D8YE33</accession>
<gene>
    <name evidence="1" type="ORF">DICVIV_00922</name>
</gene>
<reference evidence="2" key="2">
    <citation type="journal article" date="2016" name="Sci. Rep.">
        <title>Dictyocaulus viviparus genome, variome and transcriptome elucidate lungworm biology and support future intervention.</title>
        <authorList>
            <person name="McNulty S.N."/>
            <person name="Strube C."/>
            <person name="Rosa B.A."/>
            <person name="Martin J.C."/>
            <person name="Tyagi R."/>
            <person name="Choi Y.J."/>
            <person name="Wang Q."/>
            <person name="Hallsworth Pepin K."/>
            <person name="Zhang X."/>
            <person name="Ozersky P."/>
            <person name="Wilson R.K."/>
            <person name="Sternberg P.W."/>
            <person name="Gasser R.B."/>
            <person name="Mitreva M."/>
        </authorList>
    </citation>
    <scope>NUCLEOTIDE SEQUENCE [LARGE SCALE GENOMIC DNA]</scope>
    <source>
        <strain evidence="2">HannoverDv2000</strain>
    </source>
</reference>
<proteinExistence type="predicted"/>
<sequence length="298" mass="33569">MNKMLIRITNNWTIDNSEEQLVGMFLDEVISLFQIPEEDGCFPYPPVRDGSAYPHGYLKDGEHVLITCHYNSSLLFTCQCRKGSYIDDQFPGCPAKNEPYMPDGEDSTGCEKYDGYYPNTHAEPPGPYKDGEEFWIGCNSDSTVSYRFVCKHGHYSGFLDDCPDFSNTTNEPENLSGYEDKNGCGLYPFVMNGYADPPGPVNNGEHVTVKCNFSHSEYNVTCQDGTYETVDLKCPEAQKLEDDDPTRCKPYPSVENGYAYPTGPLKHGEELFVICPKMIKIYKLVCVNGEYRGSFTNC</sequence>
<protein>
    <submittedName>
        <fullName evidence="1">Uncharacterized protein</fullName>
    </submittedName>
</protein>
<dbReference type="Proteomes" id="UP000053766">
    <property type="component" value="Unassembled WGS sequence"/>
</dbReference>
<name>A0A0D8YE33_DICVI</name>